<proteinExistence type="predicted"/>
<dbReference type="EMBL" id="CADCTR010000122">
    <property type="protein sequence ID" value="CAA9219318.1"/>
    <property type="molecule type" value="Genomic_DNA"/>
</dbReference>
<protein>
    <submittedName>
        <fullName evidence="1">Uncharacterized protein</fullName>
    </submittedName>
</protein>
<reference evidence="1" key="1">
    <citation type="submission" date="2020-02" db="EMBL/GenBank/DDBJ databases">
        <authorList>
            <person name="Meier V. D."/>
        </authorList>
    </citation>
    <scope>NUCLEOTIDE SEQUENCE</scope>
    <source>
        <strain evidence="1">AVDCRST_MAG93</strain>
    </source>
</reference>
<name>A0A6J4HC47_9CHLR</name>
<gene>
    <name evidence="1" type="ORF">AVDCRST_MAG93-379</name>
</gene>
<accession>A0A6J4HC47</accession>
<organism evidence="1">
    <name type="scientific">uncultured Chloroflexia bacterium</name>
    <dbReference type="NCBI Taxonomy" id="1672391"/>
    <lineage>
        <taxon>Bacteria</taxon>
        <taxon>Bacillati</taxon>
        <taxon>Chloroflexota</taxon>
        <taxon>Chloroflexia</taxon>
        <taxon>environmental samples</taxon>
    </lineage>
</organism>
<dbReference type="AlphaFoldDB" id="A0A6J4HC47"/>
<sequence length="48" mass="5583">MPNFDRMPNLSVLIAATMHRWSNHEKCWRSRCIKQMIPYHSGASILPG</sequence>
<evidence type="ECO:0000313" key="1">
    <source>
        <dbReference type="EMBL" id="CAA9219318.1"/>
    </source>
</evidence>